<comment type="caution">
    <text evidence="2">The sequence shown here is derived from an EMBL/GenBank/DDBJ whole genome shotgun (WGS) entry which is preliminary data.</text>
</comment>
<evidence type="ECO:0000256" key="1">
    <source>
        <dbReference type="SAM" id="Phobius"/>
    </source>
</evidence>
<reference evidence="2" key="1">
    <citation type="submission" date="2021-02" db="EMBL/GenBank/DDBJ databases">
        <authorList>
            <person name="Dougan E. K."/>
            <person name="Rhodes N."/>
            <person name="Thang M."/>
            <person name="Chan C."/>
        </authorList>
    </citation>
    <scope>NUCLEOTIDE SEQUENCE</scope>
</reference>
<accession>A0A813M2L9</accession>
<keyword evidence="1" id="KW-0472">Membrane</keyword>
<dbReference type="EMBL" id="CAJNNW010037455">
    <property type="protein sequence ID" value="CAE8741919.1"/>
    <property type="molecule type" value="Genomic_DNA"/>
</dbReference>
<feature type="transmembrane region" description="Helical" evidence="1">
    <location>
        <begin position="218"/>
        <end position="242"/>
    </location>
</feature>
<dbReference type="Proteomes" id="UP000626109">
    <property type="component" value="Unassembled WGS sequence"/>
</dbReference>
<keyword evidence="1" id="KW-0812">Transmembrane</keyword>
<sequence>MATFVPRPLLNIKVLFKSSTDVTDAICDIWRNTVDYMCGNHRTLRRIYIEKSIDLLDTKVSKLNGMISGSWWETCGGIGRCGRRWELIQAYSSNAVDFQDILFAVQSCAGKAKFSRRQITFYEALKSPMEKLCQATSDLLHLCLESCKDGSIDDDEKEEIQEAIESVRSESIMLLDAYAGMVSEQGVPAPGLSESSDHVLMVALMSWSRGIRSLAEPWLQLVFFFDVIVASCCCYLLLFCLFSF</sequence>
<organism evidence="2 3">
    <name type="scientific">Polarella glacialis</name>
    <name type="common">Dinoflagellate</name>
    <dbReference type="NCBI Taxonomy" id="89957"/>
    <lineage>
        <taxon>Eukaryota</taxon>
        <taxon>Sar</taxon>
        <taxon>Alveolata</taxon>
        <taxon>Dinophyceae</taxon>
        <taxon>Suessiales</taxon>
        <taxon>Suessiaceae</taxon>
        <taxon>Polarella</taxon>
    </lineage>
</organism>
<protein>
    <submittedName>
        <fullName evidence="2">Uncharacterized protein</fullName>
    </submittedName>
</protein>
<dbReference type="AlphaFoldDB" id="A0A813M2L9"/>
<name>A0A813M2L9_POLGL</name>
<gene>
    <name evidence="2" type="ORF">PGLA2088_LOCUS50729</name>
</gene>
<proteinExistence type="predicted"/>
<evidence type="ECO:0000313" key="2">
    <source>
        <dbReference type="EMBL" id="CAE8741919.1"/>
    </source>
</evidence>
<evidence type="ECO:0000313" key="3">
    <source>
        <dbReference type="Proteomes" id="UP000626109"/>
    </source>
</evidence>
<keyword evidence="1" id="KW-1133">Transmembrane helix</keyword>